<keyword evidence="2" id="KW-1185">Reference proteome</keyword>
<proteinExistence type="predicted"/>
<protein>
    <recommendedName>
        <fullName evidence="3">Bacterial toxin 44 domain-containing protein</fullName>
    </recommendedName>
</protein>
<name>A0ABV9QYQ5_9GAMM</name>
<feature type="non-terminal residue" evidence="1">
    <location>
        <position position="1"/>
    </location>
</feature>
<dbReference type="EMBL" id="JBHSHD010000015">
    <property type="protein sequence ID" value="MFC4822195.1"/>
    <property type="molecule type" value="Genomic_DNA"/>
</dbReference>
<dbReference type="Proteomes" id="UP001595886">
    <property type="component" value="Unassembled WGS sequence"/>
</dbReference>
<accession>A0ABV9QYQ5</accession>
<reference evidence="2" key="1">
    <citation type="journal article" date="2019" name="Int. J. Syst. Evol. Microbiol.">
        <title>The Global Catalogue of Microorganisms (GCM) 10K type strain sequencing project: providing services to taxonomists for standard genome sequencing and annotation.</title>
        <authorList>
            <consortium name="The Broad Institute Genomics Platform"/>
            <consortium name="The Broad Institute Genome Sequencing Center for Infectious Disease"/>
            <person name="Wu L."/>
            <person name="Ma J."/>
        </authorList>
    </citation>
    <scope>NUCLEOTIDE SEQUENCE [LARGE SCALE GENOMIC DNA]</scope>
    <source>
        <strain evidence="2">CCUG 30340</strain>
    </source>
</reference>
<dbReference type="RefSeq" id="WP_380022474.1">
    <property type="nucleotide sequence ID" value="NZ_JBHSHD010000015.1"/>
</dbReference>
<evidence type="ECO:0000313" key="1">
    <source>
        <dbReference type="EMBL" id="MFC4822195.1"/>
    </source>
</evidence>
<gene>
    <name evidence="1" type="ORF">ACFO6Q_17850</name>
</gene>
<evidence type="ECO:0008006" key="3">
    <source>
        <dbReference type="Google" id="ProtNLM"/>
    </source>
</evidence>
<evidence type="ECO:0000313" key="2">
    <source>
        <dbReference type="Proteomes" id="UP001595886"/>
    </source>
</evidence>
<comment type="caution">
    <text evidence="1">The sequence shown here is derived from an EMBL/GenBank/DDBJ whole genome shotgun (WGS) entry which is preliminary data.</text>
</comment>
<organism evidence="1 2">
    <name type="scientific">Dokdonella ginsengisoli</name>
    <dbReference type="NCBI Taxonomy" id="363846"/>
    <lineage>
        <taxon>Bacteria</taxon>
        <taxon>Pseudomonadati</taxon>
        <taxon>Pseudomonadota</taxon>
        <taxon>Gammaproteobacteria</taxon>
        <taxon>Lysobacterales</taxon>
        <taxon>Rhodanobacteraceae</taxon>
        <taxon>Dokdonella</taxon>
    </lineage>
</organism>
<sequence>GGFAAGAIQTGSMRGAVAGAVSAGVFFGIGSYFQSAGWAQAGEWENAFGSGLSYSGYAAKTLSHGVAGGVMAEMQGGRFGRGFASAGFSEAMSPALGHIRSVPAQAITAAVIGGTASRLAGGKFANGAVTAAFGFAFNHVVHDGRRGRNSYDVEAEEAISALKARAEAIVDRAAGLDGVVDISRSEFNEVFRYEAARLEMRSAVRGGYENLSDAEFLLEARNYGDSLFYGDVKLGGNGGRLYRIDGRGPYFGGNINYVNQGQIFAIGNRTLEQAVTAVSAWNYSGAGSYGYVEQRLDFTGQGYQMYKGAR</sequence>